<feature type="compositionally biased region" description="Basic and acidic residues" evidence="9">
    <location>
        <begin position="52"/>
        <end position="90"/>
    </location>
</feature>
<feature type="short sequence motif" description="Q motif" evidence="8">
    <location>
        <begin position="312"/>
        <end position="340"/>
    </location>
</feature>
<dbReference type="GO" id="GO:0005524">
    <property type="term" value="F:ATP binding"/>
    <property type="evidence" value="ECO:0007669"/>
    <property type="project" value="UniProtKB-KW"/>
</dbReference>
<feature type="compositionally biased region" description="Basic and acidic residues" evidence="9">
    <location>
        <begin position="1"/>
        <end position="33"/>
    </location>
</feature>
<keyword evidence="4" id="KW-0347">Helicase</keyword>
<keyword evidence="2" id="KW-0547">Nucleotide-binding</keyword>
<dbReference type="PROSITE" id="PS51195">
    <property type="entry name" value="Q_MOTIF"/>
    <property type="match status" value="1"/>
</dbReference>
<dbReference type="Proteomes" id="UP001642260">
    <property type="component" value="Unassembled WGS sequence"/>
</dbReference>
<protein>
    <recommendedName>
        <fullName evidence="1">RNA helicase</fullName>
        <ecNumber evidence="1">3.6.4.13</ecNumber>
    </recommendedName>
</protein>
<dbReference type="PROSITE" id="PS51194">
    <property type="entry name" value="HELICASE_CTER"/>
    <property type="match status" value="1"/>
</dbReference>
<evidence type="ECO:0000256" key="9">
    <source>
        <dbReference type="SAM" id="MobiDB-lite"/>
    </source>
</evidence>
<dbReference type="GO" id="GO:0003723">
    <property type="term" value="F:RNA binding"/>
    <property type="evidence" value="ECO:0007669"/>
    <property type="project" value="UniProtKB-KW"/>
</dbReference>
<feature type="compositionally biased region" description="Basic and acidic residues" evidence="9">
    <location>
        <begin position="718"/>
        <end position="730"/>
    </location>
</feature>
<dbReference type="EMBL" id="CAKOAT010941820">
    <property type="protein sequence ID" value="CAH8391316.1"/>
    <property type="molecule type" value="Genomic_DNA"/>
</dbReference>
<comment type="similarity">
    <text evidence="7">Belongs to the DEAD box helicase family. DDX46/PRP5 subfamily.</text>
</comment>
<evidence type="ECO:0000256" key="3">
    <source>
        <dbReference type="ARBA" id="ARBA00022801"/>
    </source>
</evidence>
<dbReference type="PANTHER" id="PTHR47958">
    <property type="entry name" value="ATP-DEPENDENT RNA HELICASE DBP3"/>
    <property type="match status" value="1"/>
</dbReference>
<evidence type="ECO:0000256" key="7">
    <source>
        <dbReference type="ARBA" id="ARBA00038511"/>
    </source>
</evidence>
<dbReference type="InterPro" id="IPR014014">
    <property type="entry name" value="RNA_helicase_DEAD_Q_motif"/>
</dbReference>
<evidence type="ECO:0000256" key="1">
    <source>
        <dbReference type="ARBA" id="ARBA00012552"/>
    </source>
</evidence>
<sequence length="889" mass="101257">MEKETWKEDLCVEAKNHRDRSKEQRKGKGSEKERRKRRCDRVRDVDSEDEYDRYVGERRREKGRERRGHERDRGKDRKRGREESDDDVKRGLKRGRKESVDSRTRRHGEDNGEKEDKVEDVDEEVEKQRRRLHEWQELKRKKEEAESKSWTLEGESDDEEGSLQTETNVNVSVAENEEVIDPLDAFMNTMVLPEVEKLSHASASPLCVLDSKKNVNKSALGWIIQGEDSDSDYSDTNNDDDQDDEDLMKKLKKTKGDKLTLIDHSKTNYEPFRKNFYIQVKDISNMTEQEVNTYRTELEIEVHGKDVPRPIKSWHQTGLTNRNLSTIKKLNFEKPTPVQAQALPIIMSGRDCIGVAETGSGKTLGFVLPMLRHIKDQPPVEPGDGPIGLVMAPTRELVQQIHKDIKTFAKSLGIRSVAVYGGSGVAKQISELKKGSEIIVCTPGRMIDILCTNSGRVTNLGRVTFLVMDEADRMFDMGFEPQITRITQNIRPDRQTVLFSATFPRKVEALARKVLNKPVKIQAGVRSVVNKDITQFVEIKSESEKRPRLVELIEEWYERGKILVFVGSQEKCDNLYNDLKNKCGYRCQALHGGKDQIHREVAISEFKGSVCNLLVATSVAARGLDVKELELVVNFDAPNHYEEYVHRVGRTGRAGRKGCAVTFVSEDEAKYAPYLVKALEWSEQVVPDELKLMADGIMEKAHGSGYGGKGFKFNEEEDVRKAAKEAQEKEDGVEEEDKSELEDENVVVVRKAVSAMLQSFVMPQQRYEAELEINDFPQNARWKVTRRDTLGLISDWSGAAITIRGQFFMPGRMVRPGERKLYLFIEGPSEESVKAAKAELMRVVNDVTNQALSFPGRSQASRQEGCCYVLKSVLELEQEVLRLLQGNTP</sequence>
<dbReference type="InterPro" id="IPR000629">
    <property type="entry name" value="RNA-helicase_DEAD-box_CS"/>
</dbReference>
<evidence type="ECO:0000256" key="2">
    <source>
        <dbReference type="ARBA" id="ARBA00022741"/>
    </source>
</evidence>
<dbReference type="Pfam" id="PF00270">
    <property type="entry name" value="DEAD"/>
    <property type="match status" value="1"/>
</dbReference>
<feature type="compositionally biased region" description="Acidic residues" evidence="9">
    <location>
        <begin position="731"/>
        <end position="740"/>
    </location>
</feature>
<dbReference type="Pfam" id="PF00271">
    <property type="entry name" value="Helicase_C"/>
    <property type="match status" value="1"/>
</dbReference>
<dbReference type="Gene3D" id="3.40.50.300">
    <property type="entry name" value="P-loop containing nucleotide triphosphate hydrolases"/>
    <property type="match status" value="2"/>
</dbReference>
<evidence type="ECO:0000256" key="5">
    <source>
        <dbReference type="ARBA" id="ARBA00022840"/>
    </source>
</evidence>
<organism evidence="13 14">
    <name type="scientific">Eruca vesicaria subsp. sativa</name>
    <name type="common">Garden rocket</name>
    <name type="synonym">Eruca sativa</name>
    <dbReference type="NCBI Taxonomy" id="29727"/>
    <lineage>
        <taxon>Eukaryota</taxon>
        <taxon>Viridiplantae</taxon>
        <taxon>Streptophyta</taxon>
        <taxon>Embryophyta</taxon>
        <taxon>Tracheophyta</taxon>
        <taxon>Spermatophyta</taxon>
        <taxon>Magnoliopsida</taxon>
        <taxon>eudicotyledons</taxon>
        <taxon>Gunneridae</taxon>
        <taxon>Pentapetalae</taxon>
        <taxon>rosids</taxon>
        <taxon>malvids</taxon>
        <taxon>Brassicales</taxon>
        <taxon>Brassicaceae</taxon>
        <taxon>Brassiceae</taxon>
        <taxon>Eruca</taxon>
    </lineage>
</organism>
<evidence type="ECO:0000259" key="11">
    <source>
        <dbReference type="PROSITE" id="PS51194"/>
    </source>
</evidence>
<dbReference type="CDD" id="cd17953">
    <property type="entry name" value="DEADc_DDX46"/>
    <property type="match status" value="1"/>
</dbReference>
<dbReference type="GO" id="GO:0003724">
    <property type="term" value="F:RNA helicase activity"/>
    <property type="evidence" value="ECO:0007669"/>
    <property type="project" value="UniProtKB-EC"/>
</dbReference>
<feature type="region of interest" description="Disordered" evidence="9">
    <location>
        <begin position="1"/>
        <end position="165"/>
    </location>
</feature>
<evidence type="ECO:0000259" key="12">
    <source>
        <dbReference type="PROSITE" id="PS51195"/>
    </source>
</evidence>
<dbReference type="SMART" id="SM00487">
    <property type="entry name" value="DEXDc"/>
    <property type="match status" value="1"/>
</dbReference>
<dbReference type="EC" id="3.6.4.13" evidence="1"/>
<dbReference type="CDD" id="cd18787">
    <property type="entry name" value="SF2_C_DEAD"/>
    <property type="match status" value="1"/>
</dbReference>
<dbReference type="PROSITE" id="PS00039">
    <property type="entry name" value="DEAD_ATP_HELICASE"/>
    <property type="match status" value="1"/>
</dbReference>
<dbReference type="SMART" id="SM00490">
    <property type="entry name" value="HELICc"/>
    <property type="match status" value="1"/>
</dbReference>
<evidence type="ECO:0000313" key="14">
    <source>
        <dbReference type="Proteomes" id="UP001642260"/>
    </source>
</evidence>
<dbReference type="Pfam" id="PF23469">
    <property type="entry name" value="KH_12"/>
    <property type="match status" value="1"/>
</dbReference>
<dbReference type="FunFam" id="3.40.50.300:FF:000079">
    <property type="entry name" value="probable ATP-dependent RNA helicase DDX17"/>
    <property type="match status" value="1"/>
</dbReference>
<evidence type="ECO:0000256" key="8">
    <source>
        <dbReference type="PROSITE-ProRule" id="PRU00552"/>
    </source>
</evidence>
<reference evidence="13 14" key="1">
    <citation type="submission" date="2022-03" db="EMBL/GenBank/DDBJ databases">
        <authorList>
            <person name="Macdonald S."/>
            <person name="Ahmed S."/>
            <person name="Newling K."/>
        </authorList>
    </citation>
    <scope>NUCLEOTIDE SEQUENCE [LARGE SCALE GENOMIC DNA]</scope>
</reference>
<feature type="compositionally biased region" description="Basic and acidic residues" evidence="9">
    <location>
        <begin position="133"/>
        <end position="147"/>
    </location>
</feature>
<comment type="caution">
    <text evidence="13">The sequence shown here is derived from an EMBL/GenBank/DDBJ whole genome shotgun (WGS) entry which is preliminary data.</text>
</comment>
<dbReference type="InterPro" id="IPR056149">
    <property type="entry name" value="PRP5/DDX46/KHDC4_KH"/>
</dbReference>
<feature type="domain" description="Helicase ATP-binding" evidence="10">
    <location>
        <begin position="343"/>
        <end position="521"/>
    </location>
</feature>
<gene>
    <name evidence="13" type="ORF">ERUC_LOCUS43799</name>
</gene>
<keyword evidence="5" id="KW-0067">ATP-binding</keyword>
<dbReference type="InterPro" id="IPR027417">
    <property type="entry name" value="P-loop_NTPase"/>
</dbReference>
<proteinExistence type="inferred from homology"/>
<name>A0ABC8M730_ERUVS</name>
<dbReference type="InterPro" id="IPR011545">
    <property type="entry name" value="DEAD/DEAH_box_helicase_dom"/>
</dbReference>
<evidence type="ECO:0000313" key="13">
    <source>
        <dbReference type="EMBL" id="CAH8391316.1"/>
    </source>
</evidence>
<dbReference type="SUPFAM" id="SSF52540">
    <property type="entry name" value="P-loop containing nucleoside triphosphate hydrolases"/>
    <property type="match status" value="2"/>
</dbReference>
<dbReference type="InterPro" id="IPR014001">
    <property type="entry name" value="Helicase_ATP-bd"/>
</dbReference>
<evidence type="ECO:0000256" key="6">
    <source>
        <dbReference type="ARBA" id="ARBA00022884"/>
    </source>
</evidence>
<accession>A0ABC8M730</accession>
<evidence type="ECO:0000259" key="10">
    <source>
        <dbReference type="PROSITE" id="PS51192"/>
    </source>
</evidence>
<dbReference type="AlphaFoldDB" id="A0ABC8M730"/>
<feature type="domain" description="DEAD-box RNA helicase Q" evidence="12">
    <location>
        <begin position="312"/>
        <end position="340"/>
    </location>
</feature>
<keyword evidence="3" id="KW-0378">Hydrolase</keyword>
<feature type="region of interest" description="Disordered" evidence="9">
    <location>
        <begin position="718"/>
        <end position="740"/>
    </location>
</feature>
<dbReference type="InterPro" id="IPR001650">
    <property type="entry name" value="Helicase_C-like"/>
</dbReference>
<dbReference type="GO" id="GO:0016787">
    <property type="term" value="F:hydrolase activity"/>
    <property type="evidence" value="ECO:0007669"/>
    <property type="project" value="UniProtKB-KW"/>
</dbReference>
<keyword evidence="6" id="KW-0694">RNA-binding</keyword>
<dbReference type="PROSITE" id="PS51192">
    <property type="entry name" value="HELICASE_ATP_BIND_1"/>
    <property type="match status" value="1"/>
</dbReference>
<feature type="domain" description="Helicase C-terminal" evidence="11">
    <location>
        <begin position="548"/>
        <end position="694"/>
    </location>
</feature>
<evidence type="ECO:0000256" key="4">
    <source>
        <dbReference type="ARBA" id="ARBA00022806"/>
    </source>
</evidence>
<dbReference type="CDD" id="cd22475">
    <property type="entry name" value="KH-I_AtRH42_like"/>
    <property type="match status" value="1"/>
</dbReference>
<feature type="compositionally biased region" description="Basic and acidic residues" evidence="9">
    <location>
        <begin position="97"/>
        <end position="117"/>
    </location>
</feature>
<keyword evidence="14" id="KW-1185">Reference proteome</keyword>